<feature type="binding site" evidence="7">
    <location>
        <position position="164"/>
    </location>
    <ligand>
        <name>Zn(2+)</name>
        <dbReference type="ChEBI" id="CHEBI:29105"/>
        <label>2</label>
    </ligand>
</feature>
<dbReference type="InterPro" id="IPR032282">
    <property type="entry name" value="HAGH_C"/>
</dbReference>
<name>A0A1N6F565_9GAMM</name>
<evidence type="ECO:0000313" key="10">
    <source>
        <dbReference type="Proteomes" id="UP000198461"/>
    </source>
</evidence>
<dbReference type="GO" id="GO:0004416">
    <property type="term" value="F:hydroxyacylglutathione hydrolase activity"/>
    <property type="evidence" value="ECO:0007669"/>
    <property type="project" value="UniProtKB-UniRule"/>
</dbReference>
<dbReference type="RefSeq" id="WP_074201206.1">
    <property type="nucleotide sequence ID" value="NZ_FSRE01000002.1"/>
</dbReference>
<feature type="binding site" evidence="7">
    <location>
        <position position="109"/>
    </location>
    <ligand>
        <name>Zn(2+)</name>
        <dbReference type="ChEBI" id="CHEBI:29105"/>
        <label>1</label>
    </ligand>
</feature>
<evidence type="ECO:0000256" key="5">
    <source>
        <dbReference type="ARBA" id="ARBA00022801"/>
    </source>
</evidence>
<dbReference type="SMART" id="SM00849">
    <property type="entry name" value="Lactamase_B"/>
    <property type="match status" value="1"/>
</dbReference>
<evidence type="ECO:0000256" key="7">
    <source>
        <dbReference type="HAMAP-Rule" id="MF_01374"/>
    </source>
</evidence>
<dbReference type="InterPro" id="IPR001279">
    <property type="entry name" value="Metallo-B-lactamas"/>
</dbReference>
<dbReference type="SUPFAM" id="SSF56281">
    <property type="entry name" value="Metallo-hydrolase/oxidoreductase"/>
    <property type="match status" value="1"/>
</dbReference>
<evidence type="ECO:0000259" key="8">
    <source>
        <dbReference type="SMART" id="SM00849"/>
    </source>
</evidence>
<accession>A0A1N6F565</accession>
<dbReference type="PANTHER" id="PTHR43705:SF1">
    <property type="entry name" value="HYDROXYACYLGLUTATHIONE HYDROLASE GLOB"/>
    <property type="match status" value="1"/>
</dbReference>
<keyword evidence="4 7" id="KW-0479">Metal-binding</keyword>
<dbReference type="PIRSF" id="PIRSF005457">
    <property type="entry name" value="Glx"/>
    <property type="match status" value="1"/>
</dbReference>
<dbReference type="Pfam" id="PF16123">
    <property type="entry name" value="HAGH_C"/>
    <property type="match status" value="1"/>
</dbReference>
<dbReference type="Proteomes" id="UP000198461">
    <property type="component" value="Unassembled WGS sequence"/>
</dbReference>
<keyword evidence="6 7" id="KW-0862">Zinc</keyword>
<keyword evidence="5 7" id="KW-0378">Hydrolase</keyword>
<dbReference type="AlphaFoldDB" id="A0A1N6F565"/>
<dbReference type="UniPathway" id="UPA00619">
    <property type="reaction ID" value="UER00676"/>
</dbReference>
<comment type="catalytic activity">
    <reaction evidence="1 7">
        <text>an S-(2-hydroxyacyl)glutathione + H2O = a 2-hydroxy carboxylate + glutathione + H(+)</text>
        <dbReference type="Rhea" id="RHEA:21864"/>
        <dbReference type="ChEBI" id="CHEBI:15377"/>
        <dbReference type="ChEBI" id="CHEBI:15378"/>
        <dbReference type="ChEBI" id="CHEBI:57925"/>
        <dbReference type="ChEBI" id="CHEBI:58896"/>
        <dbReference type="ChEBI" id="CHEBI:71261"/>
        <dbReference type="EC" id="3.1.2.6"/>
    </reaction>
</comment>
<dbReference type="InterPro" id="IPR035680">
    <property type="entry name" value="Clx_II_MBL"/>
</dbReference>
<evidence type="ECO:0000256" key="3">
    <source>
        <dbReference type="ARBA" id="ARBA00006759"/>
    </source>
</evidence>
<evidence type="ECO:0000256" key="6">
    <source>
        <dbReference type="ARBA" id="ARBA00022833"/>
    </source>
</evidence>
<feature type="binding site" evidence="7">
    <location>
        <position position="57"/>
    </location>
    <ligand>
        <name>Zn(2+)</name>
        <dbReference type="ChEBI" id="CHEBI:29105"/>
        <label>2</label>
    </ligand>
</feature>
<sequence>MDIRPIRALEDNLIWLLIHDNRTWVVDPGDAVPVMEALEDNGLTLEGVLITHHHYDHVQGVQDLLDHCGTVPVYGPANSHFSGITHPLREGDTVTVGPWLFDILEIPGHTLDHIAYVHPQAAFVGDTLFTAGCGRLFEGTPEQMAASLLKLRTLPDETLIYCGHEYTWANSHFAAIAEPDNAAVALRRNRTVACYQRDELCVPEMLAVEKATNPFLRFDRPALKACLLDRGADASDASLFATLRGWKDELDATGELEPRS</sequence>
<feature type="binding site" evidence="7">
    <location>
        <position position="52"/>
    </location>
    <ligand>
        <name>Zn(2+)</name>
        <dbReference type="ChEBI" id="CHEBI:29105"/>
        <label>1</label>
    </ligand>
</feature>
<comment type="pathway">
    <text evidence="2 7">Secondary metabolite metabolism; methylglyoxal degradation; (R)-lactate from methylglyoxal: step 2/2.</text>
</comment>
<protein>
    <recommendedName>
        <fullName evidence="7">Hydroxyacylglutathione hydrolase</fullName>
        <ecNumber evidence="7">3.1.2.6</ecNumber>
    </recommendedName>
    <alternativeName>
        <fullName evidence="7">Glyoxalase II</fullName>
        <shortName evidence="7">Glx II</shortName>
    </alternativeName>
</protein>
<dbReference type="EC" id="3.1.2.6" evidence="7"/>
<gene>
    <name evidence="7" type="primary">gloB</name>
    <name evidence="9" type="ORF">SAMN05443662_0922</name>
</gene>
<dbReference type="InterPro" id="IPR017782">
    <property type="entry name" value="Hydroxyacylglutathione_Hdrlase"/>
</dbReference>
<dbReference type="HAMAP" id="MF_01374">
    <property type="entry name" value="Glyoxalase_2"/>
    <property type="match status" value="1"/>
</dbReference>
<dbReference type="NCBIfam" id="TIGR03413">
    <property type="entry name" value="GSH_gloB"/>
    <property type="match status" value="1"/>
</dbReference>
<evidence type="ECO:0000256" key="1">
    <source>
        <dbReference type="ARBA" id="ARBA00001623"/>
    </source>
</evidence>
<dbReference type="InterPro" id="IPR050110">
    <property type="entry name" value="Glyoxalase_II_hydrolase"/>
</dbReference>
<keyword evidence="10" id="KW-1185">Reference proteome</keyword>
<feature type="binding site" evidence="7">
    <location>
        <position position="126"/>
    </location>
    <ligand>
        <name>Zn(2+)</name>
        <dbReference type="ChEBI" id="CHEBI:29105"/>
        <label>2</label>
    </ligand>
</feature>
<dbReference type="PANTHER" id="PTHR43705">
    <property type="entry name" value="HYDROXYACYLGLUTATHIONE HYDROLASE"/>
    <property type="match status" value="1"/>
</dbReference>
<dbReference type="OrthoDB" id="9802248at2"/>
<comment type="cofactor">
    <cofactor evidence="7">
        <name>Zn(2+)</name>
        <dbReference type="ChEBI" id="CHEBI:29105"/>
    </cofactor>
    <text evidence="7">Binds 2 Zn(2+) ions per subunit.</text>
</comment>
<feature type="binding site" evidence="7">
    <location>
        <position position="56"/>
    </location>
    <ligand>
        <name>Zn(2+)</name>
        <dbReference type="ChEBI" id="CHEBI:29105"/>
        <label>2</label>
    </ligand>
</feature>
<dbReference type="Gene3D" id="3.60.15.10">
    <property type="entry name" value="Ribonuclease Z/Hydroxyacylglutathione hydrolase-like"/>
    <property type="match status" value="1"/>
</dbReference>
<feature type="domain" description="Metallo-beta-lactamase" evidence="8">
    <location>
        <begin position="11"/>
        <end position="164"/>
    </location>
</feature>
<comment type="subunit">
    <text evidence="7">Monomer.</text>
</comment>
<feature type="binding site" evidence="7">
    <location>
        <position position="54"/>
    </location>
    <ligand>
        <name>Zn(2+)</name>
        <dbReference type="ChEBI" id="CHEBI:29105"/>
        <label>1</label>
    </ligand>
</feature>
<dbReference type="STRING" id="364032.SAMN05443662_0922"/>
<evidence type="ECO:0000256" key="2">
    <source>
        <dbReference type="ARBA" id="ARBA00004963"/>
    </source>
</evidence>
<comment type="similarity">
    <text evidence="3 7">Belongs to the metallo-beta-lactamase superfamily. Glyoxalase II family.</text>
</comment>
<dbReference type="GO" id="GO:0019243">
    <property type="term" value="P:methylglyoxal catabolic process to D-lactate via S-lactoyl-glutathione"/>
    <property type="evidence" value="ECO:0007669"/>
    <property type="project" value="UniProtKB-UniRule"/>
</dbReference>
<reference evidence="9 10" key="1">
    <citation type="submission" date="2016-11" db="EMBL/GenBank/DDBJ databases">
        <authorList>
            <person name="Jaros S."/>
            <person name="Januszkiewicz K."/>
            <person name="Wedrychowicz H."/>
        </authorList>
    </citation>
    <scope>NUCLEOTIDE SEQUENCE [LARGE SCALE GENOMIC DNA]</scope>
    <source>
        <strain evidence="9 10">DSM 17737</strain>
    </source>
</reference>
<proteinExistence type="inferred from homology"/>
<comment type="function">
    <text evidence="7">Thiolesterase that catalyzes the hydrolysis of S-D-lactoyl-glutathione to form glutathione and D-lactic acid.</text>
</comment>
<dbReference type="InterPro" id="IPR036866">
    <property type="entry name" value="RibonucZ/Hydroxyglut_hydro"/>
</dbReference>
<organism evidence="9 10">
    <name type="scientific">Sulfurivirga caldicuralii</name>
    <dbReference type="NCBI Taxonomy" id="364032"/>
    <lineage>
        <taxon>Bacteria</taxon>
        <taxon>Pseudomonadati</taxon>
        <taxon>Pseudomonadota</taxon>
        <taxon>Gammaproteobacteria</taxon>
        <taxon>Thiotrichales</taxon>
        <taxon>Piscirickettsiaceae</taxon>
        <taxon>Sulfurivirga</taxon>
    </lineage>
</organism>
<feature type="binding site" evidence="7">
    <location>
        <position position="126"/>
    </location>
    <ligand>
        <name>Zn(2+)</name>
        <dbReference type="ChEBI" id="CHEBI:29105"/>
        <label>1</label>
    </ligand>
</feature>
<dbReference type="EMBL" id="FSRE01000002">
    <property type="protein sequence ID" value="SIN90356.1"/>
    <property type="molecule type" value="Genomic_DNA"/>
</dbReference>
<dbReference type="Pfam" id="PF00753">
    <property type="entry name" value="Lactamase_B"/>
    <property type="match status" value="1"/>
</dbReference>
<evidence type="ECO:0000313" key="9">
    <source>
        <dbReference type="EMBL" id="SIN90356.1"/>
    </source>
</evidence>
<dbReference type="GO" id="GO:0046872">
    <property type="term" value="F:metal ion binding"/>
    <property type="evidence" value="ECO:0007669"/>
    <property type="project" value="UniProtKB-KW"/>
</dbReference>
<evidence type="ECO:0000256" key="4">
    <source>
        <dbReference type="ARBA" id="ARBA00022723"/>
    </source>
</evidence>
<dbReference type="CDD" id="cd07723">
    <property type="entry name" value="hydroxyacylglutathione_hydrolase_MBL-fold"/>
    <property type="match status" value="1"/>
</dbReference>